<sequence length="105" mass="11572">MLIHMGRPWPMLDQGLVYGLDDGNRVDLAWADDLRFELSARIDARSEADQFLLVLLDVAATLDCGIYDAESMKPIDLTSSALSRALQASSAWRYALDPTSALRAS</sequence>
<dbReference type="RefSeq" id="WP_273597417.1">
    <property type="nucleotide sequence ID" value="NZ_JAQQXS010000012.1"/>
</dbReference>
<accession>A0ABT5KTN8</accession>
<proteinExistence type="predicted"/>
<name>A0ABT5KTN8_9BURK</name>
<protein>
    <submittedName>
        <fullName evidence="1">Uncharacterized protein</fullName>
    </submittedName>
</protein>
<dbReference type="EMBL" id="JAQQXS010000012">
    <property type="protein sequence ID" value="MDC8786302.1"/>
    <property type="molecule type" value="Genomic_DNA"/>
</dbReference>
<gene>
    <name evidence="1" type="ORF">PRZ01_13995</name>
</gene>
<keyword evidence="2" id="KW-1185">Reference proteome</keyword>
<comment type="caution">
    <text evidence="1">The sequence shown here is derived from an EMBL/GenBank/DDBJ whole genome shotgun (WGS) entry which is preliminary data.</text>
</comment>
<reference evidence="1 2" key="1">
    <citation type="submission" date="2022-10" db="EMBL/GenBank/DDBJ databases">
        <title>paucibacter sp. hw8 Genome sequencing.</title>
        <authorList>
            <person name="Park S."/>
        </authorList>
    </citation>
    <scope>NUCLEOTIDE SEQUENCE [LARGE SCALE GENOMIC DNA]</scope>
    <source>
        <strain evidence="2">hw8</strain>
    </source>
</reference>
<evidence type="ECO:0000313" key="1">
    <source>
        <dbReference type="EMBL" id="MDC8786302.1"/>
    </source>
</evidence>
<dbReference type="Proteomes" id="UP001219862">
    <property type="component" value="Unassembled WGS sequence"/>
</dbReference>
<evidence type="ECO:0000313" key="2">
    <source>
        <dbReference type="Proteomes" id="UP001219862"/>
    </source>
</evidence>
<organism evidence="1 2">
    <name type="scientific">Roseateles koreensis</name>
    <dbReference type="NCBI Taxonomy" id="2987526"/>
    <lineage>
        <taxon>Bacteria</taxon>
        <taxon>Pseudomonadati</taxon>
        <taxon>Pseudomonadota</taxon>
        <taxon>Betaproteobacteria</taxon>
        <taxon>Burkholderiales</taxon>
        <taxon>Sphaerotilaceae</taxon>
        <taxon>Roseateles</taxon>
    </lineage>
</organism>